<proteinExistence type="inferred from homology"/>
<gene>
    <name evidence="3" type="primary">pqqC</name>
    <name evidence="5" type="ORF">SAMN05421760_101180</name>
</gene>
<comment type="similarity">
    <text evidence="3">Belongs to the PqqC family.</text>
</comment>
<dbReference type="InterPro" id="IPR004305">
    <property type="entry name" value="Thiaminase-2/PQQC"/>
</dbReference>
<keyword evidence="6" id="KW-1185">Reference proteome</keyword>
<dbReference type="PANTHER" id="PTHR40279:SF3">
    <property type="entry name" value="4-AMINOBENZOATE SYNTHASE"/>
    <property type="match status" value="1"/>
</dbReference>
<dbReference type="CDD" id="cd19370">
    <property type="entry name" value="TenA_PqqC"/>
    <property type="match status" value="1"/>
</dbReference>
<dbReference type="EMBL" id="FTOE01000001">
    <property type="protein sequence ID" value="SIS40973.1"/>
    <property type="molecule type" value="Genomic_DNA"/>
</dbReference>
<feature type="domain" description="Thiaminase-2/PQQC" evidence="4">
    <location>
        <begin position="21"/>
        <end position="229"/>
    </location>
</feature>
<dbReference type="PANTHER" id="PTHR40279">
    <property type="entry name" value="PQQC-LIKE PROTEIN"/>
    <property type="match status" value="1"/>
</dbReference>
<dbReference type="STRING" id="619304.SAMN05421760_101180"/>
<reference evidence="6" key="1">
    <citation type="submission" date="2017-01" db="EMBL/GenBank/DDBJ databases">
        <authorList>
            <person name="Varghese N."/>
            <person name="Submissions S."/>
        </authorList>
    </citation>
    <scope>NUCLEOTIDE SEQUENCE [LARGE SCALE GENOMIC DNA]</scope>
    <source>
        <strain evidence="6">DSM 22306</strain>
    </source>
</reference>
<evidence type="ECO:0000256" key="2">
    <source>
        <dbReference type="ARBA" id="ARBA00023002"/>
    </source>
</evidence>
<dbReference type="RefSeq" id="WP_076495879.1">
    <property type="nucleotide sequence ID" value="NZ_FTOE01000001.1"/>
</dbReference>
<dbReference type="SUPFAM" id="SSF48613">
    <property type="entry name" value="Heme oxygenase-like"/>
    <property type="match status" value="1"/>
</dbReference>
<dbReference type="GO" id="GO:0033732">
    <property type="term" value="F:pyrroloquinoline-quinone synthase activity"/>
    <property type="evidence" value="ECO:0007669"/>
    <property type="project" value="UniProtKB-EC"/>
</dbReference>
<dbReference type="InterPro" id="IPR039068">
    <property type="entry name" value="PqqC-like"/>
</dbReference>
<dbReference type="Pfam" id="PF03070">
    <property type="entry name" value="TENA_THI-4"/>
    <property type="match status" value="1"/>
</dbReference>
<keyword evidence="1 3" id="KW-0884">PQQ biosynthesis</keyword>
<dbReference type="NCBIfam" id="TIGR02111">
    <property type="entry name" value="PQQ_syn_pqqC"/>
    <property type="match status" value="1"/>
</dbReference>
<dbReference type="EC" id="1.3.3.11" evidence="3"/>
<dbReference type="InterPro" id="IPR016084">
    <property type="entry name" value="Haem_Oase-like_multi-hlx"/>
</dbReference>
<accession>A0A1N7IV61</accession>
<evidence type="ECO:0000259" key="4">
    <source>
        <dbReference type="Pfam" id="PF03070"/>
    </source>
</evidence>
<dbReference type="GO" id="GO:0018189">
    <property type="term" value="P:pyrroloquinoline quinone biosynthetic process"/>
    <property type="evidence" value="ECO:0007669"/>
    <property type="project" value="UniProtKB-UniRule"/>
</dbReference>
<comment type="pathway">
    <text evidence="3">Cofactor biosynthesis; pyrroloquinoline quinone biosynthesis.</text>
</comment>
<dbReference type="HAMAP" id="MF_00654">
    <property type="entry name" value="PQQ_syn_PqqC"/>
    <property type="match status" value="1"/>
</dbReference>
<dbReference type="OrthoDB" id="9800756at2"/>
<dbReference type="Gene3D" id="1.20.910.10">
    <property type="entry name" value="Heme oxygenase-like"/>
    <property type="match status" value="1"/>
</dbReference>
<comment type="catalytic activity">
    <reaction evidence="3">
        <text>6-(2-amino-2-carboxyethyl)-7,8-dioxo-1,2,3,4,7,8-hexahydroquinoline-2,4-dicarboxylate + 3 O2 = pyrroloquinoline quinone + 2 H2O2 + 2 H2O + H(+)</text>
        <dbReference type="Rhea" id="RHEA:10692"/>
        <dbReference type="ChEBI" id="CHEBI:15377"/>
        <dbReference type="ChEBI" id="CHEBI:15378"/>
        <dbReference type="ChEBI" id="CHEBI:15379"/>
        <dbReference type="ChEBI" id="CHEBI:16240"/>
        <dbReference type="ChEBI" id="CHEBI:58442"/>
        <dbReference type="ChEBI" id="CHEBI:58778"/>
        <dbReference type="EC" id="1.3.3.11"/>
    </reaction>
</comment>
<keyword evidence="2 3" id="KW-0560">Oxidoreductase</keyword>
<protein>
    <recommendedName>
        <fullName evidence="3">Pyrroloquinoline-quinone synthase</fullName>
        <ecNumber evidence="3">1.3.3.11</ecNumber>
    </recommendedName>
    <alternativeName>
        <fullName evidence="3">Coenzyme PQQ synthesis protein C</fullName>
    </alternativeName>
    <alternativeName>
        <fullName evidence="3">Pyrroloquinoline quinone biosynthesis protein C</fullName>
    </alternativeName>
</protein>
<evidence type="ECO:0000313" key="5">
    <source>
        <dbReference type="EMBL" id="SIS40973.1"/>
    </source>
</evidence>
<comment type="function">
    <text evidence="3">Ring cyclization and eight-electron oxidation of 3a-(2-amino-2-carboxyethyl)-4,5-dioxo-4,5,6,7,8,9-hexahydroquinoline-7,9-dicarboxylic-acid to PQQ.</text>
</comment>
<evidence type="ECO:0000256" key="1">
    <source>
        <dbReference type="ARBA" id="ARBA00022905"/>
    </source>
</evidence>
<dbReference type="Proteomes" id="UP000185999">
    <property type="component" value="Unassembled WGS sequence"/>
</dbReference>
<dbReference type="AlphaFoldDB" id="A0A1N7IV61"/>
<organism evidence="5 6">
    <name type="scientific">Neptunomonas antarctica</name>
    <dbReference type="NCBI Taxonomy" id="619304"/>
    <lineage>
        <taxon>Bacteria</taxon>
        <taxon>Pseudomonadati</taxon>
        <taxon>Pseudomonadota</taxon>
        <taxon>Gammaproteobacteria</taxon>
        <taxon>Oceanospirillales</taxon>
        <taxon>Oceanospirillaceae</taxon>
        <taxon>Neptunomonas</taxon>
    </lineage>
</organism>
<dbReference type="UniPathway" id="UPA00539"/>
<sequence>MSQQTAKIDTLPMTRKEFETALRAKGNFYHTQHPYHVAMYEGRCTPEQIRGWVANRFYYQISIPIKDAAIMANCPDRDARRQWVQRILDHDGYEGSEGGIEAWLRLGESVGLTREEIISEEHVLPGVRFAVDAYINFARRANWKEAASSSLTEMFAPTIHQNRLDTWPTHYPWINADGYQYFRNRLTEARRDVEHGLTITLDHYTTREQQERMLEILQFKLDILWSMLDSMTMAYELNRPPYHTVTDQRVYHRGLSV</sequence>
<evidence type="ECO:0000313" key="6">
    <source>
        <dbReference type="Proteomes" id="UP000185999"/>
    </source>
</evidence>
<name>A0A1N7IV61_9GAMM</name>
<dbReference type="InterPro" id="IPR011845">
    <property type="entry name" value="PqqC"/>
</dbReference>
<evidence type="ECO:0000256" key="3">
    <source>
        <dbReference type="HAMAP-Rule" id="MF_00654"/>
    </source>
</evidence>